<dbReference type="Proteomes" id="UP001597197">
    <property type="component" value="Unassembled WGS sequence"/>
</dbReference>
<evidence type="ECO:0000313" key="3">
    <source>
        <dbReference type="Proteomes" id="UP001597197"/>
    </source>
</evidence>
<proteinExistence type="predicted"/>
<protein>
    <submittedName>
        <fullName evidence="2">Uncharacterized protein</fullName>
    </submittedName>
</protein>
<keyword evidence="3" id="KW-1185">Reference proteome</keyword>
<accession>A0ABW4QXV3</accession>
<dbReference type="EMBL" id="JBHUFD010000006">
    <property type="protein sequence ID" value="MFD1874162.1"/>
    <property type="molecule type" value="Genomic_DNA"/>
</dbReference>
<dbReference type="RefSeq" id="WP_382315711.1">
    <property type="nucleotide sequence ID" value="NZ_JBHUFD010000006.1"/>
</dbReference>
<evidence type="ECO:0000256" key="1">
    <source>
        <dbReference type="SAM" id="MobiDB-lite"/>
    </source>
</evidence>
<reference evidence="3" key="1">
    <citation type="journal article" date="2019" name="Int. J. Syst. Evol. Microbiol.">
        <title>The Global Catalogue of Microorganisms (GCM) 10K type strain sequencing project: providing services to taxonomists for standard genome sequencing and annotation.</title>
        <authorList>
            <consortium name="The Broad Institute Genomics Platform"/>
            <consortium name="The Broad Institute Genome Sequencing Center for Infectious Disease"/>
            <person name="Wu L."/>
            <person name="Ma J."/>
        </authorList>
    </citation>
    <scope>NUCLEOTIDE SEQUENCE [LARGE SCALE GENOMIC DNA]</scope>
    <source>
        <strain evidence="3">CGMCC 1.15795</strain>
    </source>
</reference>
<sequence>MATSKRWIITTSGEQPLPAIERRLAAAGFVVEQVLTEIGCITGTAPEDAAEQARAIPGVADVSPEGPPITIGPPDALIT</sequence>
<feature type="region of interest" description="Disordered" evidence="1">
    <location>
        <begin position="58"/>
        <end position="79"/>
    </location>
</feature>
<evidence type="ECO:0000313" key="2">
    <source>
        <dbReference type="EMBL" id="MFD1874162.1"/>
    </source>
</evidence>
<name>A0ABW4QXV3_9BACT</name>
<comment type="caution">
    <text evidence="2">The sequence shown here is derived from an EMBL/GenBank/DDBJ whole genome shotgun (WGS) entry which is preliminary data.</text>
</comment>
<organism evidence="2 3">
    <name type="scientific">Hymenobacter bucti</name>
    <dbReference type="NCBI Taxonomy" id="1844114"/>
    <lineage>
        <taxon>Bacteria</taxon>
        <taxon>Pseudomonadati</taxon>
        <taxon>Bacteroidota</taxon>
        <taxon>Cytophagia</taxon>
        <taxon>Cytophagales</taxon>
        <taxon>Hymenobacteraceae</taxon>
        <taxon>Hymenobacter</taxon>
    </lineage>
</organism>
<gene>
    <name evidence="2" type="ORF">ACFSDX_17090</name>
</gene>